<protein>
    <recommendedName>
        <fullName evidence="2">Glucuronate isomerase</fullName>
    </recommendedName>
</protein>
<sequence length="434" mass="49364">MVWWSTPLSKLYSELFGEIKDIPVIDVHQHLNPLSLSAKSIDDIVFYHYIVTELASSGMSRELLERYGGVERLRVAANYIKYIRNTSTFWCLKSILRDLYGFELRGLEPSNVEELVTAVSQKFSDETWAKHILRDRVPVEKSFLTINPLERMVQYDRELFTGALRMDPILPNLTQSSLRHLEGILSLEIVNSSILEEAIIAILKKFIGSIVAVTINVQPDDEFISLAISRSDKSTVDTYLSVLRSQGILDPLARSTIASYILRIVLGFCEEQKLAVQLMLGVKRPVAGASPPDYAITLFNPRQIIDLAKLFSAYPAVKFDVFIADALLNHPMTVIAKNYPNVYLSGYWWYSMYPELIRSYLRLRLQMLPYNKIGGFFSDAYIADWVYGKAVLAKSQLAHILTNFIEEGFIDKETALEIARALLNENAKSLYNLI</sequence>
<gene>
    <name evidence="1" type="ORF">ENT87_01805</name>
</gene>
<dbReference type="SUPFAM" id="SSF51556">
    <property type="entry name" value="Metallo-dependent hydrolases"/>
    <property type="match status" value="1"/>
</dbReference>
<reference evidence="1" key="1">
    <citation type="journal article" date="2020" name="mSystems">
        <title>Genome- and Community-Level Interaction Insights into Carbon Utilization and Element Cycling Functions of Hydrothermarchaeota in Hydrothermal Sediment.</title>
        <authorList>
            <person name="Zhou Z."/>
            <person name="Liu Y."/>
            <person name="Xu W."/>
            <person name="Pan J."/>
            <person name="Luo Z.H."/>
            <person name="Li M."/>
        </authorList>
    </citation>
    <scope>NUCLEOTIDE SEQUENCE [LARGE SCALE GENOMIC DNA]</scope>
    <source>
        <strain evidence="1">SpSt-618</strain>
    </source>
</reference>
<comment type="caution">
    <text evidence="1">The sequence shown here is derived from an EMBL/GenBank/DDBJ whole genome shotgun (WGS) entry which is preliminary data.</text>
</comment>
<accession>A0A7J3I6R5</accession>
<dbReference type="Gene3D" id="3.20.20.140">
    <property type="entry name" value="Metal-dependent hydrolases"/>
    <property type="match status" value="1"/>
</dbReference>
<evidence type="ECO:0000313" key="1">
    <source>
        <dbReference type="EMBL" id="HGN36275.1"/>
    </source>
</evidence>
<dbReference type="Gene3D" id="1.10.2020.10">
    <property type="entry name" value="uronate isomerase, domain 2, chain A"/>
    <property type="match status" value="1"/>
</dbReference>
<evidence type="ECO:0008006" key="2">
    <source>
        <dbReference type="Google" id="ProtNLM"/>
    </source>
</evidence>
<name>A0A7J3I6R5_9CREN</name>
<dbReference type="EMBL" id="DTAI01000058">
    <property type="protein sequence ID" value="HGN36275.1"/>
    <property type="molecule type" value="Genomic_DNA"/>
</dbReference>
<organism evidence="1">
    <name type="scientific">Ignisphaera aggregans</name>
    <dbReference type="NCBI Taxonomy" id="334771"/>
    <lineage>
        <taxon>Archaea</taxon>
        <taxon>Thermoproteota</taxon>
        <taxon>Thermoprotei</taxon>
        <taxon>Desulfurococcales</taxon>
        <taxon>Desulfurococcaceae</taxon>
        <taxon>Ignisphaera</taxon>
    </lineage>
</organism>
<proteinExistence type="predicted"/>
<dbReference type="InterPro" id="IPR032466">
    <property type="entry name" value="Metal_Hydrolase"/>
</dbReference>
<dbReference type="AlphaFoldDB" id="A0A7J3I6R5"/>